<dbReference type="InterPro" id="IPR036901">
    <property type="entry name" value="Asp/Orn_carbamoylTrfase_sf"/>
</dbReference>
<dbReference type="Proteomes" id="UP000270112">
    <property type="component" value="Unassembled WGS sequence"/>
</dbReference>
<dbReference type="SUPFAM" id="SSF53671">
    <property type="entry name" value="Aspartate/ornithine carbamoyltransferase"/>
    <property type="match status" value="1"/>
</dbReference>
<dbReference type="EMBL" id="QICC01000022">
    <property type="protein sequence ID" value="RNM41981.1"/>
    <property type="molecule type" value="Genomic_DNA"/>
</dbReference>
<dbReference type="GO" id="GO:0042450">
    <property type="term" value="P:L-arginine biosynthetic process via ornithine"/>
    <property type="evidence" value="ECO:0007669"/>
    <property type="project" value="TreeGrafter"/>
</dbReference>
<evidence type="ECO:0000256" key="1">
    <source>
        <dbReference type="ARBA" id="ARBA00022679"/>
    </source>
</evidence>
<dbReference type="Pfam" id="PF00185">
    <property type="entry name" value="OTCace"/>
    <property type="match status" value="1"/>
</dbReference>
<comment type="similarity">
    <text evidence="2">Belongs to the aspartate/ornithine carbamoyltransferase superfamily.</text>
</comment>
<evidence type="ECO:0000313" key="6">
    <source>
        <dbReference type="EMBL" id="RNM41981.1"/>
    </source>
</evidence>
<keyword evidence="7" id="KW-1185">Reference proteome</keyword>
<dbReference type="AlphaFoldDB" id="A0A3N0IYD7"/>
<proteinExistence type="inferred from homology"/>
<dbReference type="Pfam" id="PF02729">
    <property type="entry name" value="OTCace_N"/>
    <property type="match status" value="1"/>
</dbReference>
<evidence type="ECO:0000256" key="2">
    <source>
        <dbReference type="RuleBase" id="RU003634"/>
    </source>
</evidence>
<dbReference type="RefSeq" id="WP_114547540.1">
    <property type="nucleotide sequence ID" value="NZ_CATYLB010000019.1"/>
</dbReference>
<dbReference type="EMBL" id="PPTT01000034">
    <property type="protein sequence ID" value="RDB65958.1"/>
    <property type="molecule type" value="Genomic_DNA"/>
</dbReference>
<dbReference type="PRINTS" id="PR00102">
    <property type="entry name" value="OTCASE"/>
</dbReference>
<evidence type="ECO:0000313" key="5">
    <source>
        <dbReference type="EMBL" id="RDB65958.1"/>
    </source>
</evidence>
<dbReference type="PANTHER" id="PTHR45753:SF3">
    <property type="entry name" value="ORNITHINE TRANSCARBAMYLASE, MITOCHONDRIAL"/>
    <property type="match status" value="1"/>
</dbReference>
<dbReference type="InterPro" id="IPR006131">
    <property type="entry name" value="Asp_carbamoyltransf_Asp/Orn-bd"/>
</dbReference>
<dbReference type="InterPro" id="IPR006130">
    <property type="entry name" value="Asp/Orn_carbamoylTrfase"/>
</dbReference>
<accession>A0A3N0IYD7</accession>
<dbReference type="Proteomes" id="UP000253817">
    <property type="component" value="Unassembled WGS sequence"/>
</dbReference>
<reference evidence="8" key="2">
    <citation type="submission" date="2018-05" db="EMBL/GenBank/DDBJ databases">
        <title>Genome Sequencing of selected type strains of the family Eggerthellaceae.</title>
        <authorList>
            <person name="Danylec N."/>
            <person name="Stoll D.A."/>
            <person name="Doetsch A."/>
            <person name="Huch M."/>
        </authorList>
    </citation>
    <scope>NUCLEOTIDE SEQUENCE [LARGE SCALE GENOMIC DNA]</scope>
    <source>
        <strain evidence="8">DSM 16107</strain>
    </source>
</reference>
<feature type="domain" description="Aspartate/ornithine carbamoyltransferase carbamoyl-P binding" evidence="4">
    <location>
        <begin position="12"/>
        <end position="152"/>
    </location>
</feature>
<dbReference type="InterPro" id="IPR002292">
    <property type="entry name" value="Orn/put_carbamltrans"/>
</dbReference>
<dbReference type="PANTHER" id="PTHR45753">
    <property type="entry name" value="ORNITHINE CARBAMOYLTRANSFERASE, MITOCHONDRIAL"/>
    <property type="match status" value="1"/>
</dbReference>
<dbReference type="Gene3D" id="3.40.50.1370">
    <property type="entry name" value="Aspartate/ornithine carbamoyltransferase"/>
    <property type="match status" value="2"/>
</dbReference>
<evidence type="ECO:0000259" key="4">
    <source>
        <dbReference type="Pfam" id="PF02729"/>
    </source>
</evidence>
<comment type="caution">
    <text evidence="6">The sequence shown here is derived from an EMBL/GenBank/DDBJ whole genome shotgun (WGS) entry which is preliminary data.</text>
</comment>
<evidence type="ECO:0000259" key="3">
    <source>
        <dbReference type="Pfam" id="PF00185"/>
    </source>
</evidence>
<reference evidence="5 7" key="1">
    <citation type="journal article" date="2018" name="Elife">
        <title>Discovery and characterization of a prevalent human gut bacterial enzyme sufficient for the inactivation of a family of plant toxins.</title>
        <authorList>
            <person name="Koppel N."/>
            <person name="Bisanz J.E."/>
            <person name="Pandelia M.E."/>
            <person name="Turnbaugh P.J."/>
            <person name="Balskus E.P."/>
        </authorList>
    </citation>
    <scope>NUCLEOTIDE SEQUENCE [LARGE SCALE GENOMIC DNA]</scope>
    <source>
        <strain evidence="5 7">DSM 16107</strain>
    </source>
</reference>
<evidence type="ECO:0000313" key="8">
    <source>
        <dbReference type="Proteomes" id="UP000270112"/>
    </source>
</evidence>
<gene>
    <name evidence="5" type="ORF">C1876_15045</name>
    <name evidence="6" type="ORF">DMP09_07205</name>
</gene>
<dbReference type="GO" id="GO:0019240">
    <property type="term" value="P:citrulline biosynthetic process"/>
    <property type="evidence" value="ECO:0007669"/>
    <property type="project" value="TreeGrafter"/>
</dbReference>
<dbReference type="OrthoDB" id="9802587at2"/>
<reference evidence="6" key="3">
    <citation type="journal article" date="2019" name="Microbiol. Resour. Announc.">
        <title>Draft Genome Sequences of Type Strains of Gordonibacter faecihominis, Paraeggerthella hongkongensis, Parvibacter caecicola,Slackia equolifaciens, Slackia faecicanis, and Slackia isoflavoniconvertens.</title>
        <authorList>
            <person name="Danylec N."/>
            <person name="Stoll D.A."/>
            <person name="Dotsch A."/>
            <person name="Huch M."/>
        </authorList>
    </citation>
    <scope>NUCLEOTIDE SEQUENCE</scope>
    <source>
        <strain evidence="6">DSM 16107</strain>
    </source>
</reference>
<dbReference type="PRINTS" id="PR00100">
    <property type="entry name" value="AOTCASE"/>
</dbReference>
<organism evidence="6 8">
    <name type="scientific">Eggerthella sinensis</name>
    <dbReference type="NCBI Taxonomy" id="242230"/>
    <lineage>
        <taxon>Bacteria</taxon>
        <taxon>Bacillati</taxon>
        <taxon>Actinomycetota</taxon>
        <taxon>Coriobacteriia</taxon>
        <taxon>Eggerthellales</taxon>
        <taxon>Eggerthellaceae</taxon>
        <taxon>Eggerthella</taxon>
    </lineage>
</organism>
<dbReference type="GO" id="GO:0016597">
    <property type="term" value="F:amino acid binding"/>
    <property type="evidence" value="ECO:0007669"/>
    <property type="project" value="InterPro"/>
</dbReference>
<dbReference type="GO" id="GO:0004585">
    <property type="term" value="F:ornithine carbamoyltransferase activity"/>
    <property type="evidence" value="ECO:0007669"/>
    <property type="project" value="TreeGrafter"/>
</dbReference>
<evidence type="ECO:0000313" key="7">
    <source>
        <dbReference type="Proteomes" id="UP000253817"/>
    </source>
</evidence>
<protein>
    <submittedName>
        <fullName evidence="6">Ornithine carbamoyltransferase</fullName>
    </submittedName>
</protein>
<keyword evidence="1 2" id="KW-0808">Transferase</keyword>
<feature type="domain" description="Aspartate/ornithine carbamoyltransferase Asp/Orn-binding" evidence="3">
    <location>
        <begin position="180"/>
        <end position="325"/>
    </location>
</feature>
<sequence>MRTQPHLKRNDHMLDDADFTREEYLAMIELCQMLKRAHYQGVQVPLLKDKVLGMMFDQPSTRTRVSFETAMTKLGGHAEFLEFKTLHVGEDHETMRDTAEVISRMVDAIMIRTAEQQVIEDFAKYSYVPVINGCSLDMHPSQVLCDVLTMREHLPETPFEDMVFMNMGDCNRAYDRFCPTQGSMWRVAALLGMTYICCGPKEMWICEEDQQVFWEVAERSGRGAKLLFTEDPYEYIDQVDFTFSDAWWYHGAESDDFKGRRLGLLLPKYQVNQALVDAGKPTLGVMHCLPGFRDFEITSEVWDGPNSLLFEEAENRLHAEKAICTWFMYGQQKSAALQAYHQGAIEDFVNESFAKLGK</sequence>
<name>A0A3N0IYD7_9ACTN</name>
<dbReference type="InterPro" id="IPR006132">
    <property type="entry name" value="Asp/Orn_carbamoyltranf_P-bd"/>
</dbReference>